<keyword evidence="1" id="KW-0175">Coiled coil</keyword>
<dbReference type="Pfam" id="PF14479">
    <property type="entry name" value="HeLo"/>
    <property type="match status" value="2"/>
</dbReference>
<dbReference type="EMBL" id="MU859223">
    <property type="protein sequence ID" value="KAK3949217.1"/>
    <property type="molecule type" value="Genomic_DNA"/>
</dbReference>
<evidence type="ECO:0000313" key="4">
    <source>
        <dbReference type="EMBL" id="KAK3949217.1"/>
    </source>
</evidence>
<name>A0AAN6SCH2_9PEZI</name>
<sequence>MDPLSALELTQVVFDNTVRLFKFLSALVDFPKDCEKYRLQLIIEYNRVLAWAKAVGLIDSVVSSSSSDGKKKKEGEKQKKNIAALASTLNTNATELILILSRIQWLLAEFRELNERYGNELIPDEVVGVGGGKKSLSKGDMEEGEGKRKKENKDKDKREEDKKEKVQWKPLERKRNELLKGTDDVHEAKQENLGGASSSSSSSSDNNNKTPQLTKETSSLLQISSLALSYDQSTRLSLSLSSSSSSSVSAEKKETIHSRGTNHIRRFLQHTKDVITHPVRVRWVMVDQEAFEALLLDLHSLTERLHELMRNHDQAKMDDMVAKTYREMILARNGIGELQDMVLALGRMVEGIAADDDEGNDEGYDEHDIDDHQDYYAESRATRTKKGKMKAVNEVRDLVRLKRMAKVSEHILRTLHDPARAISGGLDETEFSTEITVTQYGDAKKDGKIDFLEAFELAAEPGGHGVDDPTLISRPRGYLSVQERADGSGLSDDASVSVWIEWKAMGNYPEGSVRERESYLRTLTLAQMLRLPKPTSLHVPECIGFLDDRDVFGTERYGLVFRHPEGPDWESVDFVSLYDLLGIDALKPSISQRVDLALKLCSTVLNLHAVNWLHKGVLSVNVMLVSRRCYRVRGSGSGESNDEQVRGFEDSKFWDNAGEPLLSGFEYSRPENSQTTTRSLDTAWDLYRWPSIQREHPTDQNSRKTYDLYSLGLLLLEIGHWQPLDEILCLRVRDDREKMQEQRDTKRRGYVKTREKPASVPLHQSKMARAWLLETHITPGQQENAPFIGADKPNPLRELRNTMGDRYCRAVKRCLWAHGKEGFGVEDVPDQSTDSEVGIRLQEAFTRYVIKELQAVRV</sequence>
<reference evidence="4" key="2">
    <citation type="submission" date="2023-06" db="EMBL/GenBank/DDBJ databases">
        <authorList>
            <consortium name="Lawrence Berkeley National Laboratory"/>
            <person name="Mondo S.J."/>
            <person name="Hensen N."/>
            <person name="Bonometti L."/>
            <person name="Westerberg I."/>
            <person name="Brannstrom I.O."/>
            <person name="Guillou S."/>
            <person name="Cros-Aarteil S."/>
            <person name="Calhoun S."/>
            <person name="Haridas S."/>
            <person name="Kuo A."/>
            <person name="Pangilinan J."/>
            <person name="Riley R."/>
            <person name="Labutti K."/>
            <person name="Andreopoulos B."/>
            <person name="Lipzen A."/>
            <person name="Chen C."/>
            <person name="Yanf M."/>
            <person name="Daum C."/>
            <person name="Ng V."/>
            <person name="Clum A."/>
            <person name="Steindorff A."/>
            <person name="Ohm R."/>
            <person name="Martin F."/>
            <person name="Silar P."/>
            <person name="Natvig D."/>
            <person name="Lalanne C."/>
            <person name="Gautier V."/>
            <person name="Ament-Velasquez S.L."/>
            <person name="Kruys A."/>
            <person name="Hutchinson M.I."/>
            <person name="Powell A.J."/>
            <person name="Barry K."/>
            <person name="Miller A.N."/>
            <person name="Grigoriev I.V."/>
            <person name="Debuchy R."/>
            <person name="Gladieux P."/>
            <person name="Thoren M.H."/>
            <person name="Johannesson H."/>
        </authorList>
    </citation>
    <scope>NUCLEOTIDE SEQUENCE</scope>
    <source>
        <strain evidence="4">CBS 626.80</strain>
    </source>
</reference>
<dbReference type="AlphaFoldDB" id="A0AAN6SCH2"/>
<reference evidence="4" key="1">
    <citation type="journal article" date="2023" name="Mol. Phylogenet. Evol.">
        <title>Genome-scale phylogeny and comparative genomics of the fungal order Sordariales.</title>
        <authorList>
            <person name="Hensen N."/>
            <person name="Bonometti L."/>
            <person name="Westerberg I."/>
            <person name="Brannstrom I.O."/>
            <person name="Guillou S."/>
            <person name="Cros-Aarteil S."/>
            <person name="Calhoun S."/>
            <person name="Haridas S."/>
            <person name="Kuo A."/>
            <person name="Mondo S."/>
            <person name="Pangilinan J."/>
            <person name="Riley R."/>
            <person name="LaButti K."/>
            <person name="Andreopoulos B."/>
            <person name="Lipzen A."/>
            <person name="Chen C."/>
            <person name="Yan M."/>
            <person name="Daum C."/>
            <person name="Ng V."/>
            <person name="Clum A."/>
            <person name="Steindorff A."/>
            <person name="Ohm R.A."/>
            <person name="Martin F."/>
            <person name="Silar P."/>
            <person name="Natvig D.O."/>
            <person name="Lalanne C."/>
            <person name="Gautier V."/>
            <person name="Ament-Velasquez S.L."/>
            <person name="Kruys A."/>
            <person name="Hutchinson M.I."/>
            <person name="Powell A.J."/>
            <person name="Barry K."/>
            <person name="Miller A.N."/>
            <person name="Grigoriev I.V."/>
            <person name="Debuchy R."/>
            <person name="Gladieux P."/>
            <person name="Hiltunen Thoren M."/>
            <person name="Johannesson H."/>
        </authorList>
    </citation>
    <scope>NUCLEOTIDE SEQUENCE</scope>
    <source>
        <strain evidence="4">CBS 626.80</strain>
    </source>
</reference>
<dbReference type="InterPro" id="IPR029498">
    <property type="entry name" value="HeLo_dom"/>
</dbReference>
<evidence type="ECO:0000259" key="3">
    <source>
        <dbReference type="Pfam" id="PF14479"/>
    </source>
</evidence>
<dbReference type="SUPFAM" id="SSF56112">
    <property type="entry name" value="Protein kinase-like (PK-like)"/>
    <property type="match status" value="1"/>
</dbReference>
<keyword evidence="4" id="KW-0640">Prion</keyword>
<dbReference type="Gene3D" id="1.20.120.1020">
    <property type="entry name" value="Prion-inhibition and propagation, HeLo domain"/>
    <property type="match status" value="2"/>
</dbReference>
<comment type="caution">
    <text evidence="4">The sequence shown here is derived from an EMBL/GenBank/DDBJ whole genome shotgun (WGS) entry which is preliminary data.</text>
</comment>
<feature type="compositionally biased region" description="Polar residues" evidence="2">
    <location>
        <begin position="205"/>
        <end position="216"/>
    </location>
</feature>
<feature type="compositionally biased region" description="Basic and acidic residues" evidence="2">
    <location>
        <begin position="137"/>
        <end position="190"/>
    </location>
</feature>
<feature type="domain" description="Prion-inhibition and propagation HeLo" evidence="3">
    <location>
        <begin position="229"/>
        <end position="339"/>
    </location>
</feature>
<dbReference type="InterPro" id="IPR038305">
    <property type="entry name" value="HeLo_sf"/>
</dbReference>
<gene>
    <name evidence="4" type="ORF">QBC32DRAFT_349646</name>
</gene>
<accession>A0AAN6SCH2</accession>
<feature type="domain" description="Prion-inhibition and propagation HeLo" evidence="3">
    <location>
        <begin position="13"/>
        <end position="152"/>
    </location>
</feature>
<protein>
    <submittedName>
        <fullName evidence="4">Prion-inhibition and propagation-domain-containing protein</fullName>
    </submittedName>
</protein>
<organism evidence="4 5">
    <name type="scientific">Pseudoneurospora amorphoporcata</name>
    <dbReference type="NCBI Taxonomy" id="241081"/>
    <lineage>
        <taxon>Eukaryota</taxon>
        <taxon>Fungi</taxon>
        <taxon>Dikarya</taxon>
        <taxon>Ascomycota</taxon>
        <taxon>Pezizomycotina</taxon>
        <taxon>Sordariomycetes</taxon>
        <taxon>Sordariomycetidae</taxon>
        <taxon>Sordariales</taxon>
        <taxon>Sordariaceae</taxon>
        <taxon>Pseudoneurospora</taxon>
    </lineage>
</organism>
<keyword evidence="5" id="KW-1185">Reference proteome</keyword>
<dbReference type="PANTHER" id="PTHR37542">
    <property type="entry name" value="HELO DOMAIN-CONTAINING PROTEIN-RELATED"/>
    <property type="match status" value="1"/>
</dbReference>
<proteinExistence type="predicted"/>
<dbReference type="PANTHER" id="PTHR37542:SF1">
    <property type="entry name" value="PRION-INHIBITION AND PROPAGATION HELO DOMAIN-CONTAINING PROTEIN"/>
    <property type="match status" value="1"/>
</dbReference>
<evidence type="ECO:0000256" key="2">
    <source>
        <dbReference type="SAM" id="MobiDB-lite"/>
    </source>
</evidence>
<dbReference type="Proteomes" id="UP001303222">
    <property type="component" value="Unassembled WGS sequence"/>
</dbReference>
<feature type="region of interest" description="Disordered" evidence="2">
    <location>
        <begin position="128"/>
        <end position="216"/>
    </location>
</feature>
<dbReference type="Gene3D" id="1.10.510.10">
    <property type="entry name" value="Transferase(Phosphotransferase) domain 1"/>
    <property type="match status" value="1"/>
</dbReference>
<dbReference type="InterPro" id="IPR011009">
    <property type="entry name" value="Kinase-like_dom_sf"/>
</dbReference>
<evidence type="ECO:0000256" key="1">
    <source>
        <dbReference type="SAM" id="Coils"/>
    </source>
</evidence>
<keyword evidence="4" id="KW-0034">Amyloid</keyword>
<evidence type="ECO:0000313" key="5">
    <source>
        <dbReference type="Proteomes" id="UP001303222"/>
    </source>
</evidence>
<feature type="coiled-coil region" evidence="1">
    <location>
        <begin position="291"/>
        <end position="318"/>
    </location>
</feature>